<accession>A0A6J4SSN2</accession>
<dbReference type="CDD" id="cd06225">
    <property type="entry name" value="HAMP"/>
    <property type="match status" value="1"/>
</dbReference>
<evidence type="ECO:0000256" key="8">
    <source>
        <dbReference type="ARBA" id="ARBA00022679"/>
    </source>
</evidence>
<keyword evidence="15" id="KW-0904">Protein phosphatase</keyword>
<keyword evidence="9 23" id="KW-0812">Transmembrane</keyword>
<reference evidence="26" key="1">
    <citation type="submission" date="2020-02" db="EMBL/GenBank/DDBJ databases">
        <authorList>
            <person name="Meier V. D."/>
        </authorList>
    </citation>
    <scope>NUCLEOTIDE SEQUENCE</scope>
    <source>
        <strain evidence="26">AVDCRST_MAG30</strain>
    </source>
</reference>
<sequence length="468" mass="50824">MIARSLRSRLAALFGVIVLTAIAFVYLFVAPQLEDSLRDQKLRDLATDSRRASRPLQGEKRLQLSELSERVREAAAASSARVVVLGFFGTKQQLFAKSDSAGPVTDQDEVLEDSQSVAQSALRMGRVATATEPTRSGRRAQAAVPLRGRRGRGPVESVAVYSADLGDVQANVAFIRRQLLIAGAIALALAVLAGFLVARALAARVHRLERAARKVAGGDFSGRIEVDSDDELGQLAAAFADMQQQLSRLDFARKQFIATASHELRTPIFSLGGFLELIEDEDLDPETRAKFLAQVRGQVERLRTLSLELLDLSRLESGALELRPEPTDVRELARDVAGEFEPALSRHASELELELPREPIEIECDPERVAQVLRILIDNAIVHTPHGTPIGVSAARRNGAVHVEVHDAGLGIKRQTMPHIFEPFYSSNDAQGAGLGLAIARELAERMSGELAVDSHPGSTTFALRLPA</sequence>
<feature type="transmembrane region" description="Helical" evidence="23">
    <location>
        <begin position="179"/>
        <end position="202"/>
    </location>
</feature>
<dbReference type="Pfam" id="PF00672">
    <property type="entry name" value="HAMP"/>
    <property type="match status" value="1"/>
</dbReference>
<dbReference type="Gene3D" id="1.10.287.130">
    <property type="match status" value="1"/>
</dbReference>
<feature type="domain" description="Histidine kinase" evidence="24">
    <location>
        <begin position="259"/>
        <end position="468"/>
    </location>
</feature>
<evidence type="ECO:0000256" key="7">
    <source>
        <dbReference type="ARBA" id="ARBA00022553"/>
    </source>
</evidence>
<keyword evidence="19" id="KW-0843">Virulence</keyword>
<dbReference type="Gene3D" id="3.30.565.10">
    <property type="entry name" value="Histidine kinase-like ATPase, C-terminal domain"/>
    <property type="match status" value="1"/>
</dbReference>
<evidence type="ECO:0000256" key="11">
    <source>
        <dbReference type="ARBA" id="ARBA00022777"/>
    </source>
</evidence>
<dbReference type="GO" id="GO:0000155">
    <property type="term" value="F:phosphorelay sensor kinase activity"/>
    <property type="evidence" value="ECO:0007669"/>
    <property type="project" value="InterPro"/>
</dbReference>
<evidence type="ECO:0000259" key="24">
    <source>
        <dbReference type="PROSITE" id="PS50109"/>
    </source>
</evidence>
<keyword evidence="8" id="KW-0808">Transferase</keyword>
<keyword evidence="11" id="KW-0418">Kinase</keyword>
<evidence type="ECO:0000256" key="6">
    <source>
        <dbReference type="ARBA" id="ARBA00022475"/>
    </source>
</evidence>
<dbReference type="EMBL" id="CADCVS010000276">
    <property type="protein sequence ID" value="CAA9504203.1"/>
    <property type="molecule type" value="Genomic_DNA"/>
</dbReference>
<feature type="transmembrane region" description="Helical" evidence="23">
    <location>
        <begin position="12"/>
        <end position="29"/>
    </location>
</feature>
<dbReference type="PANTHER" id="PTHR44936">
    <property type="entry name" value="SENSOR PROTEIN CREC"/>
    <property type="match status" value="1"/>
</dbReference>
<dbReference type="Pfam" id="PF00512">
    <property type="entry name" value="HisKA"/>
    <property type="match status" value="1"/>
</dbReference>
<keyword evidence="12" id="KW-0378">Hydrolase</keyword>
<comment type="cofactor">
    <cofactor evidence="3">
        <name>Mg(2+)</name>
        <dbReference type="ChEBI" id="CHEBI:18420"/>
    </cofactor>
</comment>
<dbReference type="EC" id="2.7.13.3" evidence="5"/>
<keyword evidence="20" id="KW-0464">Manganese</keyword>
<evidence type="ECO:0000256" key="5">
    <source>
        <dbReference type="ARBA" id="ARBA00012438"/>
    </source>
</evidence>
<evidence type="ECO:0000256" key="22">
    <source>
        <dbReference type="ARBA" id="ARBA00041776"/>
    </source>
</evidence>
<evidence type="ECO:0000256" key="19">
    <source>
        <dbReference type="ARBA" id="ARBA00023026"/>
    </source>
</evidence>
<dbReference type="Gene3D" id="6.10.340.10">
    <property type="match status" value="1"/>
</dbReference>
<dbReference type="Pfam" id="PF02518">
    <property type="entry name" value="HATPase_c"/>
    <property type="match status" value="1"/>
</dbReference>
<evidence type="ECO:0000256" key="14">
    <source>
        <dbReference type="ARBA" id="ARBA00022842"/>
    </source>
</evidence>
<comment type="cofactor">
    <cofactor evidence="2">
        <name>Mn(2+)</name>
        <dbReference type="ChEBI" id="CHEBI:29035"/>
    </cofactor>
</comment>
<evidence type="ECO:0000256" key="12">
    <source>
        <dbReference type="ARBA" id="ARBA00022801"/>
    </source>
</evidence>
<keyword evidence="6" id="KW-1003">Cell membrane</keyword>
<dbReference type="PROSITE" id="PS50885">
    <property type="entry name" value="HAMP"/>
    <property type="match status" value="1"/>
</dbReference>
<evidence type="ECO:0000256" key="18">
    <source>
        <dbReference type="ARBA" id="ARBA00023016"/>
    </source>
</evidence>
<dbReference type="CDD" id="cd00082">
    <property type="entry name" value="HisKA"/>
    <property type="match status" value="1"/>
</dbReference>
<dbReference type="InterPro" id="IPR050980">
    <property type="entry name" value="2C_sensor_his_kinase"/>
</dbReference>
<comment type="catalytic activity">
    <reaction evidence="1">
        <text>ATP + protein L-histidine = ADP + protein N-phospho-L-histidine.</text>
        <dbReference type="EC" id="2.7.13.3"/>
    </reaction>
</comment>
<evidence type="ECO:0000256" key="15">
    <source>
        <dbReference type="ARBA" id="ARBA00022912"/>
    </source>
</evidence>
<evidence type="ECO:0000256" key="23">
    <source>
        <dbReference type="SAM" id="Phobius"/>
    </source>
</evidence>
<keyword evidence="14" id="KW-0460">Magnesium</keyword>
<dbReference type="InterPro" id="IPR005467">
    <property type="entry name" value="His_kinase_dom"/>
</dbReference>
<dbReference type="GO" id="GO:0004721">
    <property type="term" value="F:phosphoprotein phosphatase activity"/>
    <property type="evidence" value="ECO:0007669"/>
    <property type="project" value="UniProtKB-KW"/>
</dbReference>
<dbReference type="InterPro" id="IPR004358">
    <property type="entry name" value="Sig_transdc_His_kin-like_C"/>
</dbReference>
<evidence type="ECO:0000256" key="10">
    <source>
        <dbReference type="ARBA" id="ARBA00022741"/>
    </source>
</evidence>
<dbReference type="SUPFAM" id="SSF158472">
    <property type="entry name" value="HAMP domain-like"/>
    <property type="match status" value="1"/>
</dbReference>
<evidence type="ECO:0000259" key="25">
    <source>
        <dbReference type="PROSITE" id="PS50885"/>
    </source>
</evidence>
<evidence type="ECO:0000256" key="1">
    <source>
        <dbReference type="ARBA" id="ARBA00000085"/>
    </source>
</evidence>
<dbReference type="InterPro" id="IPR003594">
    <property type="entry name" value="HATPase_dom"/>
</dbReference>
<evidence type="ECO:0000256" key="3">
    <source>
        <dbReference type="ARBA" id="ARBA00001946"/>
    </source>
</evidence>
<dbReference type="InterPro" id="IPR036097">
    <property type="entry name" value="HisK_dim/P_sf"/>
</dbReference>
<dbReference type="InterPro" id="IPR003661">
    <property type="entry name" value="HisK_dim/P_dom"/>
</dbReference>
<dbReference type="CDD" id="cd00075">
    <property type="entry name" value="HATPase"/>
    <property type="match status" value="1"/>
</dbReference>
<keyword evidence="10" id="KW-0547">Nucleotide-binding</keyword>
<evidence type="ECO:0000256" key="20">
    <source>
        <dbReference type="ARBA" id="ARBA00023211"/>
    </source>
</evidence>
<dbReference type="SMART" id="SM00387">
    <property type="entry name" value="HATPase_c"/>
    <property type="match status" value="1"/>
</dbReference>
<feature type="domain" description="HAMP" evidence="25">
    <location>
        <begin position="199"/>
        <end position="251"/>
    </location>
</feature>
<keyword evidence="13" id="KW-0067">ATP-binding</keyword>
<dbReference type="InterPro" id="IPR003660">
    <property type="entry name" value="HAMP_dom"/>
</dbReference>
<protein>
    <recommendedName>
        <fullName evidence="21">Signal transduction histidine-protein kinase/phosphatase MprB</fullName>
        <ecNumber evidence="5">2.7.13.3</ecNumber>
    </recommendedName>
    <alternativeName>
        <fullName evidence="22">Mycobacterial persistence regulator B</fullName>
    </alternativeName>
</protein>
<comment type="subcellular location">
    <subcellularLocation>
        <location evidence="4">Cell membrane</location>
        <topology evidence="4">Multi-pass membrane protein</topology>
    </subcellularLocation>
</comment>
<evidence type="ECO:0000256" key="17">
    <source>
        <dbReference type="ARBA" id="ARBA00023012"/>
    </source>
</evidence>
<dbReference type="SMART" id="SM00304">
    <property type="entry name" value="HAMP"/>
    <property type="match status" value="1"/>
</dbReference>
<gene>
    <name evidence="26" type="ORF">AVDCRST_MAG30-2097</name>
</gene>
<dbReference type="InterPro" id="IPR036890">
    <property type="entry name" value="HATPase_C_sf"/>
</dbReference>
<dbReference type="PROSITE" id="PS50109">
    <property type="entry name" value="HIS_KIN"/>
    <property type="match status" value="1"/>
</dbReference>
<keyword evidence="7" id="KW-0597">Phosphoprotein</keyword>
<organism evidence="26">
    <name type="scientific">uncultured Solirubrobacteraceae bacterium</name>
    <dbReference type="NCBI Taxonomy" id="1162706"/>
    <lineage>
        <taxon>Bacteria</taxon>
        <taxon>Bacillati</taxon>
        <taxon>Actinomycetota</taxon>
        <taxon>Thermoleophilia</taxon>
        <taxon>Solirubrobacterales</taxon>
        <taxon>Solirubrobacteraceae</taxon>
        <taxon>environmental samples</taxon>
    </lineage>
</organism>
<evidence type="ECO:0000256" key="4">
    <source>
        <dbReference type="ARBA" id="ARBA00004651"/>
    </source>
</evidence>
<dbReference type="FunFam" id="1.10.287.130:FF:000001">
    <property type="entry name" value="Two-component sensor histidine kinase"/>
    <property type="match status" value="1"/>
</dbReference>
<name>A0A6J4SSN2_9ACTN</name>
<proteinExistence type="predicted"/>
<dbReference type="SMART" id="SM00388">
    <property type="entry name" value="HisKA"/>
    <property type="match status" value="1"/>
</dbReference>
<evidence type="ECO:0000256" key="9">
    <source>
        <dbReference type="ARBA" id="ARBA00022692"/>
    </source>
</evidence>
<keyword evidence="23" id="KW-0472">Membrane</keyword>
<evidence type="ECO:0000256" key="2">
    <source>
        <dbReference type="ARBA" id="ARBA00001936"/>
    </source>
</evidence>
<dbReference type="AlphaFoldDB" id="A0A6J4SSN2"/>
<dbReference type="GO" id="GO:0005524">
    <property type="term" value="F:ATP binding"/>
    <property type="evidence" value="ECO:0007669"/>
    <property type="project" value="UniProtKB-KW"/>
</dbReference>
<keyword evidence="16 23" id="KW-1133">Transmembrane helix</keyword>
<keyword evidence="18" id="KW-0346">Stress response</keyword>
<evidence type="ECO:0000256" key="16">
    <source>
        <dbReference type="ARBA" id="ARBA00022989"/>
    </source>
</evidence>
<keyword evidence="17" id="KW-0902">Two-component regulatory system</keyword>
<dbReference type="PANTHER" id="PTHR44936:SF9">
    <property type="entry name" value="SENSOR PROTEIN CREC"/>
    <property type="match status" value="1"/>
</dbReference>
<evidence type="ECO:0000256" key="13">
    <source>
        <dbReference type="ARBA" id="ARBA00022840"/>
    </source>
</evidence>
<dbReference type="PRINTS" id="PR00344">
    <property type="entry name" value="BCTRLSENSOR"/>
</dbReference>
<evidence type="ECO:0000256" key="21">
    <source>
        <dbReference type="ARBA" id="ARBA00040454"/>
    </source>
</evidence>
<dbReference type="SUPFAM" id="SSF55874">
    <property type="entry name" value="ATPase domain of HSP90 chaperone/DNA topoisomerase II/histidine kinase"/>
    <property type="match status" value="1"/>
</dbReference>
<dbReference type="GO" id="GO:0005886">
    <property type="term" value="C:plasma membrane"/>
    <property type="evidence" value="ECO:0007669"/>
    <property type="project" value="UniProtKB-SubCell"/>
</dbReference>
<evidence type="ECO:0000313" key="26">
    <source>
        <dbReference type="EMBL" id="CAA9504203.1"/>
    </source>
</evidence>
<dbReference type="SUPFAM" id="SSF47384">
    <property type="entry name" value="Homodimeric domain of signal transducing histidine kinase"/>
    <property type="match status" value="1"/>
</dbReference>